<keyword evidence="1" id="KW-0175">Coiled coil</keyword>
<feature type="coiled-coil region" evidence="1">
    <location>
        <begin position="90"/>
        <end position="117"/>
    </location>
</feature>
<accession>A0A6P8BIL2</accession>
<reference evidence="3" key="1">
    <citation type="journal article" date="2019" name="Mol. Biol. Evol.">
        <title>Blast fungal genomes show frequent chromosomal changes, gene gains and losses, and effector gene turnover.</title>
        <authorList>
            <person name="Gomez Luciano L.B."/>
            <person name="Jason Tsai I."/>
            <person name="Chuma I."/>
            <person name="Tosa Y."/>
            <person name="Chen Y.H."/>
            <person name="Li J.Y."/>
            <person name="Li M.Y."/>
            <person name="Jade Lu M.Y."/>
            <person name="Nakayashiki H."/>
            <person name="Li W.H."/>
        </authorList>
    </citation>
    <scope>NUCLEOTIDE SEQUENCE</scope>
    <source>
        <strain evidence="3">NI907</strain>
    </source>
</reference>
<protein>
    <submittedName>
        <fullName evidence="3">Uncharacterized protein</fullName>
    </submittedName>
</protein>
<reference evidence="3" key="3">
    <citation type="submission" date="2025-08" db="UniProtKB">
        <authorList>
            <consortium name="RefSeq"/>
        </authorList>
    </citation>
    <scope>IDENTIFICATION</scope>
    <source>
        <strain evidence="3">NI907</strain>
    </source>
</reference>
<evidence type="ECO:0000313" key="2">
    <source>
        <dbReference type="Proteomes" id="UP000515153"/>
    </source>
</evidence>
<dbReference type="AlphaFoldDB" id="A0A6P8BIL2"/>
<dbReference type="KEGG" id="pgri:PgNI_01133"/>
<evidence type="ECO:0000313" key="3">
    <source>
        <dbReference type="RefSeq" id="XP_030986977.1"/>
    </source>
</evidence>
<dbReference type="Proteomes" id="UP000515153">
    <property type="component" value="Unplaced"/>
</dbReference>
<organism evidence="2 3">
    <name type="scientific">Pyricularia grisea</name>
    <name type="common">Crabgrass-specific blast fungus</name>
    <name type="synonym">Magnaporthe grisea</name>
    <dbReference type="NCBI Taxonomy" id="148305"/>
    <lineage>
        <taxon>Eukaryota</taxon>
        <taxon>Fungi</taxon>
        <taxon>Dikarya</taxon>
        <taxon>Ascomycota</taxon>
        <taxon>Pezizomycotina</taxon>
        <taxon>Sordariomycetes</taxon>
        <taxon>Sordariomycetidae</taxon>
        <taxon>Magnaporthales</taxon>
        <taxon>Pyriculariaceae</taxon>
        <taxon>Pyricularia</taxon>
    </lineage>
</organism>
<proteinExistence type="predicted"/>
<dbReference type="GeneID" id="41956122"/>
<gene>
    <name evidence="3" type="ORF">PgNI_01133</name>
</gene>
<evidence type="ECO:0000256" key="1">
    <source>
        <dbReference type="SAM" id="Coils"/>
    </source>
</evidence>
<name>A0A6P8BIL2_PYRGI</name>
<dbReference type="RefSeq" id="XP_030986977.1">
    <property type="nucleotide sequence ID" value="XM_031121208.1"/>
</dbReference>
<keyword evidence="2" id="KW-1185">Reference proteome</keyword>
<reference evidence="3" key="2">
    <citation type="submission" date="2019-10" db="EMBL/GenBank/DDBJ databases">
        <authorList>
            <consortium name="NCBI Genome Project"/>
        </authorList>
    </citation>
    <scope>NUCLEOTIDE SEQUENCE</scope>
    <source>
        <strain evidence="3">NI907</strain>
    </source>
</reference>
<sequence length="235" mass="26694">MPSMKSYFNPLSIVPDTGRHRLPMPLMTSSTYTDEFRSLTDAGKAEFINGRLLQGQQQGFHSLIAGSERGTARFPPNDLTRNIPKSYNRLKTIQRRADDKTKRIQKLEKRIALLELKLGISYQSHIRRQTHGPAFSLSPYENESQSIRLPAIREAAPNRADLPMRKAPNKHQSRSCIEGRRSKMLSLSDICTPPDEFHAAKTRKETRVKKEDICKPAKTCVEDTGSTRDHPIVVE</sequence>